<keyword evidence="1" id="KW-0472">Membrane</keyword>
<keyword evidence="1" id="KW-1133">Transmembrane helix</keyword>
<dbReference type="Proteomes" id="UP000799440">
    <property type="component" value="Unassembled WGS sequence"/>
</dbReference>
<keyword evidence="3" id="KW-1185">Reference proteome</keyword>
<protein>
    <submittedName>
        <fullName evidence="2">Uncharacterized protein</fullName>
    </submittedName>
</protein>
<reference evidence="2" key="1">
    <citation type="journal article" date="2020" name="Stud. Mycol.">
        <title>101 Dothideomycetes genomes: a test case for predicting lifestyles and emergence of pathogens.</title>
        <authorList>
            <person name="Haridas S."/>
            <person name="Albert R."/>
            <person name="Binder M."/>
            <person name="Bloem J."/>
            <person name="Labutti K."/>
            <person name="Salamov A."/>
            <person name="Andreopoulos B."/>
            <person name="Baker S."/>
            <person name="Barry K."/>
            <person name="Bills G."/>
            <person name="Bluhm B."/>
            <person name="Cannon C."/>
            <person name="Castanera R."/>
            <person name="Culley D."/>
            <person name="Daum C."/>
            <person name="Ezra D."/>
            <person name="Gonzalez J."/>
            <person name="Henrissat B."/>
            <person name="Kuo A."/>
            <person name="Liang C."/>
            <person name="Lipzen A."/>
            <person name="Lutzoni F."/>
            <person name="Magnuson J."/>
            <person name="Mondo S."/>
            <person name="Nolan M."/>
            <person name="Ohm R."/>
            <person name="Pangilinan J."/>
            <person name="Park H.-J."/>
            <person name="Ramirez L."/>
            <person name="Alfaro M."/>
            <person name="Sun H."/>
            <person name="Tritt A."/>
            <person name="Yoshinaga Y."/>
            <person name="Zwiers L.-H."/>
            <person name="Turgeon B."/>
            <person name="Goodwin S."/>
            <person name="Spatafora J."/>
            <person name="Crous P."/>
            <person name="Grigoriev I."/>
        </authorList>
    </citation>
    <scope>NUCLEOTIDE SEQUENCE</scope>
    <source>
        <strain evidence="2">CBS 119925</strain>
    </source>
</reference>
<evidence type="ECO:0000256" key="1">
    <source>
        <dbReference type="SAM" id="Phobius"/>
    </source>
</evidence>
<gene>
    <name evidence="2" type="ORF">M011DRAFT_461141</name>
</gene>
<evidence type="ECO:0000313" key="3">
    <source>
        <dbReference type="Proteomes" id="UP000799440"/>
    </source>
</evidence>
<proteinExistence type="predicted"/>
<sequence>MPLVILMASGTVHYAINWRLLLLPFFHSPDKLSAATGRHEPIFATKGFVFLSFEFLFVFLHFAALVHCLWMSHIANKGNQSPARLPLPYEPKVVDETLEQRTCCNQVQGPRTYHVDKAGKIVSLDDRVTGCAAARLGTFVVHNPQAILATDSKKRPFMGSYRRHSSLMPNGRLVDWEPSKLMLIPFDLGHRGNFHHYFGTWRQFFLFWTPTGMHQHEGEWNPRFVDMWTRFDPGAALERHTLAGPGQPGPPGPHITT</sequence>
<keyword evidence="1" id="KW-0812">Transmembrane</keyword>
<accession>A0A6A6V0Q6</accession>
<evidence type="ECO:0000313" key="2">
    <source>
        <dbReference type="EMBL" id="KAF2744108.1"/>
    </source>
</evidence>
<dbReference type="AlphaFoldDB" id="A0A6A6V0Q6"/>
<dbReference type="EMBL" id="MU006591">
    <property type="protein sequence ID" value="KAF2744108.1"/>
    <property type="molecule type" value="Genomic_DNA"/>
</dbReference>
<feature type="transmembrane region" description="Helical" evidence="1">
    <location>
        <begin position="48"/>
        <end position="70"/>
    </location>
</feature>
<organism evidence="2 3">
    <name type="scientific">Sporormia fimetaria CBS 119925</name>
    <dbReference type="NCBI Taxonomy" id="1340428"/>
    <lineage>
        <taxon>Eukaryota</taxon>
        <taxon>Fungi</taxon>
        <taxon>Dikarya</taxon>
        <taxon>Ascomycota</taxon>
        <taxon>Pezizomycotina</taxon>
        <taxon>Dothideomycetes</taxon>
        <taxon>Pleosporomycetidae</taxon>
        <taxon>Pleosporales</taxon>
        <taxon>Sporormiaceae</taxon>
        <taxon>Sporormia</taxon>
    </lineage>
</organism>
<name>A0A6A6V0Q6_9PLEO</name>